<evidence type="ECO:0000256" key="2">
    <source>
        <dbReference type="SAM" id="SignalP"/>
    </source>
</evidence>
<comment type="caution">
    <text evidence="3">The sequence shown here is derived from an EMBL/GenBank/DDBJ whole genome shotgun (WGS) entry which is preliminary data.</text>
</comment>
<evidence type="ECO:0000313" key="4">
    <source>
        <dbReference type="Proteomes" id="UP000314294"/>
    </source>
</evidence>
<evidence type="ECO:0008006" key="5">
    <source>
        <dbReference type="Google" id="ProtNLM"/>
    </source>
</evidence>
<gene>
    <name evidence="3" type="ORF">EYF80_031508</name>
</gene>
<accession>A0A4Z2GXF3</accession>
<evidence type="ECO:0000256" key="1">
    <source>
        <dbReference type="SAM" id="MobiDB-lite"/>
    </source>
</evidence>
<sequence>MADCSQHKHMPSWLTHFLLRSTSPVCWATQAQDTTATGCKTGPVWRASVAQEEMIIWGSFQPQRGSGYPLRTISGPDGHSAPLDERP</sequence>
<organism evidence="3 4">
    <name type="scientific">Liparis tanakae</name>
    <name type="common">Tanaka's snailfish</name>
    <dbReference type="NCBI Taxonomy" id="230148"/>
    <lineage>
        <taxon>Eukaryota</taxon>
        <taxon>Metazoa</taxon>
        <taxon>Chordata</taxon>
        <taxon>Craniata</taxon>
        <taxon>Vertebrata</taxon>
        <taxon>Euteleostomi</taxon>
        <taxon>Actinopterygii</taxon>
        <taxon>Neopterygii</taxon>
        <taxon>Teleostei</taxon>
        <taxon>Neoteleostei</taxon>
        <taxon>Acanthomorphata</taxon>
        <taxon>Eupercaria</taxon>
        <taxon>Perciformes</taxon>
        <taxon>Cottioidei</taxon>
        <taxon>Cottales</taxon>
        <taxon>Liparidae</taxon>
        <taxon>Liparis</taxon>
    </lineage>
</organism>
<proteinExistence type="predicted"/>
<dbReference type="Proteomes" id="UP000314294">
    <property type="component" value="Unassembled WGS sequence"/>
</dbReference>
<keyword evidence="2" id="KW-0732">Signal</keyword>
<name>A0A4Z2GXF3_9TELE</name>
<feature type="signal peptide" evidence="2">
    <location>
        <begin position="1"/>
        <end position="28"/>
    </location>
</feature>
<protein>
    <recommendedName>
        <fullName evidence="5">Secreted protein</fullName>
    </recommendedName>
</protein>
<evidence type="ECO:0000313" key="3">
    <source>
        <dbReference type="EMBL" id="TNN58268.1"/>
    </source>
</evidence>
<dbReference type="EMBL" id="SRLO01000384">
    <property type="protein sequence ID" value="TNN58268.1"/>
    <property type="molecule type" value="Genomic_DNA"/>
</dbReference>
<dbReference type="AlphaFoldDB" id="A0A4Z2GXF3"/>
<keyword evidence="4" id="KW-1185">Reference proteome</keyword>
<feature type="chain" id="PRO_5021390943" description="Secreted protein" evidence="2">
    <location>
        <begin position="29"/>
        <end position="87"/>
    </location>
</feature>
<reference evidence="3 4" key="1">
    <citation type="submission" date="2019-03" db="EMBL/GenBank/DDBJ databases">
        <title>First draft genome of Liparis tanakae, snailfish: a comprehensive survey of snailfish specific genes.</title>
        <authorList>
            <person name="Kim W."/>
            <person name="Song I."/>
            <person name="Jeong J.-H."/>
            <person name="Kim D."/>
            <person name="Kim S."/>
            <person name="Ryu S."/>
            <person name="Song J.Y."/>
            <person name="Lee S.K."/>
        </authorList>
    </citation>
    <scope>NUCLEOTIDE SEQUENCE [LARGE SCALE GENOMIC DNA]</scope>
    <source>
        <tissue evidence="3">Muscle</tissue>
    </source>
</reference>
<feature type="region of interest" description="Disordered" evidence="1">
    <location>
        <begin position="67"/>
        <end position="87"/>
    </location>
</feature>